<evidence type="ECO:0000313" key="3">
    <source>
        <dbReference type="EMBL" id="GGU77147.1"/>
    </source>
</evidence>
<keyword evidence="4" id="KW-1185">Reference proteome</keyword>
<evidence type="ECO:0000256" key="1">
    <source>
        <dbReference type="SAM" id="Coils"/>
    </source>
</evidence>
<keyword evidence="1" id="KW-0175">Coiled coil</keyword>
<feature type="transmembrane region" description="Helical" evidence="2">
    <location>
        <begin position="123"/>
        <end position="142"/>
    </location>
</feature>
<feature type="transmembrane region" description="Helical" evidence="2">
    <location>
        <begin position="94"/>
        <end position="111"/>
    </location>
</feature>
<name>A0ABQ2VCP6_9PSEU</name>
<keyword evidence="2" id="KW-0472">Membrane</keyword>
<dbReference type="EMBL" id="BMRE01000062">
    <property type="protein sequence ID" value="GGU77147.1"/>
    <property type="molecule type" value="Genomic_DNA"/>
</dbReference>
<keyword evidence="2" id="KW-0812">Transmembrane</keyword>
<accession>A0ABQ2VCP6</accession>
<evidence type="ECO:0000256" key="2">
    <source>
        <dbReference type="SAM" id="Phobius"/>
    </source>
</evidence>
<sequence>MTPARRGGCGCAVPLLGLFLLFFGLPLTMLLVAPAIAAHIVAGASQAQAVYLQEWLWASTGSLPLALVLVRSVLNRNGRLRRQRLVKRWPGMLARALALLGVMNATAFLTLNPGEHVIEDGMGPLLGAAAAGIGALIAVSLWDRRPRRVTLGEVRTAAAEADRVLRRVRAQNDRVRRQADQVQARLVQLRTRPPGRPDVEFHALRTFHRESYQCADTAHLAYQSAQTSMRTMSQLVRRARFAPHRLGLPGRARAEMHAAATHLAQSHLELRAQVDQGLGMVRTLNANTSELKFEIRDSCGPQGEEWFEALELRIEKAREERAGGLR</sequence>
<comment type="caution">
    <text evidence="3">The sequence shown here is derived from an EMBL/GenBank/DDBJ whole genome shotgun (WGS) entry which is preliminary data.</text>
</comment>
<organism evidence="3 4">
    <name type="scientific">Lentzea flava</name>
    <dbReference type="NCBI Taxonomy" id="103732"/>
    <lineage>
        <taxon>Bacteria</taxon>
        <taxon>Bacillati</taxon>
        <taxon>Actinomycetota</taxon>
        <taxon>Actinomycetes</taxon>
        <taxon>Pseudonocardiales</taxon>
        <taxon>Pseudonocardiaceae</taxon>
        <taxon>Lentzea</taxon>
    </lineage>
</organism>
<dbReference type="Proteomes" id="UP000649573">
    <property type="component" value="Unassembled WGS sequence"/>
</dbReference>
<feature type="transmembrane region" description="Helical" evidence="2">
    <location>
        <begin position="56"/>
        <end position="74"/>
    </location>
</feature>
<reference evidence="4" key="1">
    <citation type="journal article" date="2019" name="Int. J. Syst. Evol. Microbiol.">
        <title>The Global Catalogue of Microorganisms (GCM) 10K type strain sequencing project: providing services to taxonomists for standard genome sequencing and annotation.</title>
        <authorList>
            <consortium name="The Broad Institute Genomics Platform"/>
            <consortium name="The Broad Institute Genome Sequencing Center for Infectious Disease"/>
            <person name="Wu L."/>
            <person name="Ma J."/>
        </authorList>
    </citation>
    <scope>NUCLEOTIDE SEQUENCE [LARGE SCALE GENOMIC DNA]</scope>
    <source>
        <strain evidence="4">JCM 3296</strain>
    </source>
</reference>
<feature type="coiled-coil region" evidence="1">
    <location>
        <begin position="158"/>
        <end position="192"/>
    </location>
</feature>
<dbReference type="RefSeq" id="WP_189259036.1">
    <property type="nucleotide sequence ID" value="NZ_BMRE01000062.1"/>
</dbReference>
<gene>
    <name evidence="3" type="ORF">GCM10010178_80480</name>
</gene>
<protein>
    <submittedName>
        <fullName evidence="3">Uncharacterized protein</fullName>
    </submittedName>
</protein>
<proteinExistence type="predicted"/>
<evidence type="ECO:0000313" key="4">
    <source>
        <dbReference type="Proteomes" id="UP000649573"/>
    </source>
</evidence>
<keyword evidence="2" id="KW-1133">Transmembrane helix</keyword>